<dbReference type="SMART" id="SM00165">
    <property type="entry name" value="UBA"/>
    <property type="match status" value="1"/>
</dbReference>
<dbReference type="CDD" id="cd14378">
    <property type="entry name" value="UBA1_Rhp23p_like"/>
    <property type="match status" value="1"/>
</dbReference>
<protein>
    <submittedName>
        <fullName evidence="3">UV excision repair protein rad23-like B-like protein</fullName>
    </submittedName>
</protein>
<evidence type="ECO:0000256" key="1">
    <source>
        <dbReference type="SAM" id="MobiDB-lite"/>
    </source>
</evidence>
<evidence type="ECO:0000313" key="3">
    <source>
        <dbReference type="EMBL" id="AGM32859.1"/>
    </source>
</evidence>
<reference evidence="3" key="1">
    <citation type="submission" date="2013-03" db="EMBL/GenBank/DDBJ databases">
        <title>Immune-Related transcriptome of Coptotermes formosanus Shiraki workers: the defense mechanism.</title>
        <authorList>
            <person name="Hussain A."/>
            <person name="Li Y.F."/>
            <person name="Wen S.Y."/>
        </authorList>
    </citation>
    <scope>NUCLEOTIDE SEQUENCE</scope>
</reference>
<dbReference type="GO" id="GO:0043130">
    <property type="term" value="F:ubiquitin binding"/>
    <property type="evidence" value="ECO:0007669"/>
    <property type="project" value="TreeGrafter"/>
</dbReference>
<sequence length="147" mass="15258">MVTKPKSTPALYAGPSDPTAASEQSEEAKQQEENTVATGSSESTVPSGTDPPSASQPAAANIVDAESALLMGEDCNKIVQNIMDMGYDRDQVEQALRASFNNPDRAVEYLLTGIPAQLFDDPPGSGAENDPTLPTSGGGSEDDLLSV</sequence>
<organism evidence="3">
    <name type="scientific">Coptotermes formosanus</name>
    <name type="common">Formosan subterranean termite</name>
    <dbReference type="NCBI Taxonomy" id="36987"/>
    <lineage>
        <taxon>Eukaryota</taxon>
        <taxon>Metazoa</taxon>
        <taxon>Ecdysozoa</taxon>
        <taxon>Arthropoda</taxon>
        <taxon>Hexapoda</taxon>
        <taxon>Insecta</taxon>
        <taxon>Pterygota</taxon>
        <taxon>Neoptera</taxon>
        <taxon>Polyneoptera</taxon>
        <taxon>Dictyoptera</taxon>
        <taxon>Blattodea</taxon>
        <taxon>Blattoidea</taxon>
        <taxon>Termitoidae</taxon>
        <taxon>Rhinotermitidae</taxon>
        <taxon>Coptotermes</taxon>
    </lineage>
</organism>
<dbReference type="AlphaFoldDB" id="R4UL44"/>
<dbReference type="SUPFAM" id="SSF46934">
    <property type="entry name" value="UBA-like"/>
    <property type="match status" value="1"/>
</dbReference>
<dbReference type="InterPro" id="IPR015940">
    <property type="entry name" value="UBA"/>
</dbReference>
<dbReference type="EMBL" id="KC741035">
    <property type="protein sequence ID" value="AGM32859.1"/>
    <property type="molecule type" value="mRNA"/>
</dbReference>
<dbReference type="PANTHER" id="PTHR10621:SF0">
    <property type="entry name" value="UV EXCISION REPAIR PROTEIN RAD23"/>
    <property type="match status" value="1"/>
</dbReference>
<dbReference type="PROSITE" id="PS50030">
    <property type="entry name" value="UBA"/>
    <property type="match status" value="1"/>
</dbReference>
<dbReference type="GO" id="GO:0005654">
    <property type="term" value="C:nucleoplasm"/>
    <property type="evidence" value="ECO:0007669"/>
    <property type="project" value="TreeGrafter"/>
</dbReference>
<dbReference type="GO" id="GO:0031593">
    <property type="term" value="F:polyubiquitin modification-dependent protein binding"/>
    <property type="evidence" value="ECO:0007669"/>
    <property type="project" value="TreeGrafter"/>
</dbReference>
<accession>R4UL44</accession>
<dbReference type="GO" id="GO:0005829">
    <property type="term" value="C:cytosol"/>
    <property type="evidence" value="ECO:0007669"/>
    <property type="project" value="TreeGrafter"/>
</dbReference>
<name>R4UL44_COPFO</name>
<dbReference type="FunFam" id="1.10.8.10:FF:000003">
    <property type="entry name" value="UV excision repair protein RAD23 homolog"/>
    <property type="match status" value="1"/>
</dbReference>
<dbReference type="GO" id="GO:0043161">
    <property type="term" value="P:proteasome-mediated ubiquitin-dependent protein catabolic process"/>
    <property type="evidence" value="ECO:0007669"/>
    <property type="project" value="TreeGrafter"/>
</dbReference>
<dbReference type="GO" id="GO:0070628">
    <property type="term" value="F:proteasome binding"/>
    <property type="evidence" value="ECO:0007669"/>
    <property type="project" value="TreeGrafter"/>
</dbReference>
<feature type="region of interest" description="Disordered" evidence="1">
    <location>
        <begin position="117"/>
        <end position="147"/>
    </location>
</feature>
<feature type="compositionally biased region" description="Polar residues" evidence="1">
    <location>
        <begin position="34"/>
        <end position="57"/>
    </location>
</feature>
<feature type="region of interest" description="Disordered" evidence="1">
    <location>
        <begin position="1"/>
        <end position="57"/>
    </location>
</feature>
<dbReference type="InterPro" id="IPR009060">
    <property type="entry name" value="UBA-like_sf"/>
</dbReference>
<dbReference type="Gene3D" id="1.10.8.10">
    <property type="entry name" value="DNA helicase RuvA subunit, C-terminal domain"/>
    <property type="match status" value="1"/>
</dbReference>
<feature type="domain" description="UBA" evidence="2">
    <location>
        <begin position="70"/>
        <end position="113"/>
    </location>
</feature>
<evidence type="ECO:0000259" key="2">
    <source>
        <dbReference type="PROSITE" id="PS50030"/>
    </source>
</evidence>
<dbReference type="Pfam" id="PF00627">
    <property type="entry name" value="UBA"/>
    <property type="match status" value="1"/>
</dbReference>
<proteinExistence type="evidence at transcript level"/>
<dbReference type="PANTHER" id="PTHR10621">
    <property type="entry name" value="UV EXCISION REPAIR PROTEIN RAD23"/>
    <property type="match status" value="1"/>
</dbReference>